<dbReference type="AlphaFoldDB" id="A0A2P8GIF4"/>
<accession>A0A2P8GIF4</accession>
<evidence type="ECO:0000256" key="1">
    <source>
        <dbReference type="SAM" id="SignalP"/>
    </source>
</evidence>
<evidence type="ECO:0000313" key="3">
    <source>
        <dbReference type="Proteomes" id="UP000241964"/>
    </source>
</evidence>
<evidence type="ECO:0000313" key="2">
    <source>
        <dbReference type="EMBL" id="PSL33756.1"/>
    </source>
</evidence>
<reference evidence="2 3" key="1">
    <citation type="submission" date="2018-03" db="EMBL/GenBank/DDBJ databases">
        <title>Genomic Encyclopedia of Archaeal and Bacterial Type Strains, Phase II (KMG-II): from individual species to whole genera.</title>
        <authorList>
            <person name="Goeker M."/>
        </authorList>
    </citation>
    <scope>NUCLEOTIDE SEQUENCE [LARGE SCALE GENOMIC DNA]</scope>
    <source>
        <strain evidence="2 3">DSM 29057</strain>
    </source>
</reference>
<keyword evidence="3" id="KW-1185">Reference proteome</keyword>
<gene>
    <name evidence="2" type="ORF">CLV60_101125</name>
</gene>
<comment type="caution">
    <text evidence="2">The sequence shown here is derived from an EMBL/GenBank/DDBJ whole genome shotgun (WGS) entry which is preliminary data.</text>
</comment>
<evidence type="ECO:0008006" key="4">
    <source>
        <dbReference type="Google" id="ProtNLM"/>
    </source>
</evidence>
<sequence length="146" mass="16688">MFRSFVLVVFCLISNLCFSQEFALRNRAIGRDSIPAQYPEGGDAFVKTVTRKFKIPSSVNKYSYEGVFNIHFTVNTDGIPAIDSINFAKMKFRSKRISAATLAQVRNDIRSEMDHVFEQIPEWIPAAANGTRIPYRFTLPFSVYFD</sequence>
<feature type="chain" id="PRO_5015145390" description="TonB-like protein" evidence="1">
    <location>
        <begin position="20"/>
        <end position="146"/>
    </location>
</feature>
<protein>
    <recommendedName>
        <fullName evidence="4">TonB-like protein</fullName>
    </recommendedName>
</protein>
<feature type="signal peptide" evidence="1">
    <location>
        <begin position="1"/>
        <end position="19"/>
    </location>
</feature>
<keyword evidence="1" id="KW-0732">Signal</keyword>
<organism evidence="2 3">
    <name type="scientific">Dyadobacter jiangsuensis</name>
    <dbReference type="NCBI Taxonomy" id="1591085"/>
    <lineage>
        <taxon>Bacteria</taxon>
        <taxon>Pseudomonadati</taxon>
        <taxon>Bacteroidota</taxon>
        <taxon>Cytophagia</taxon>
        <taxon>Cytophagales</taxon>
        <taxon>Spirosomataceae</taxon>
        <taxon>Dyadobacter</taxon>
    </lineage>
</organism>
<proteinExistence type="predicted"/>
<name>A0A2P8GIF4_9BACT</name>
<dbReference type="Proteomes" id="UP000241964">
    <property type="component" value="Unassembled WGS sequence"/>
</dbReference>
<dbReference type="EMBL" id="PYAS01000001">
    <property type="protein sequence ID" value="PSL33756.1"/>
    <property type="molecule type" value="Genomic_DNA"/>
</dbReference>